<comment type="caution">
    <text evidence="9">The sequence shown here is derived from an EMBL/GenBank/DDBJ whole genome shotgun (WGS) entry which is preliminary data.</text>
</comment>
<evidence type="ECO:0000256" key="2">
    <source>
        <dbReference type="ARBA" id="ARBA00023015"/>
    </source>
</evidence>
<proteinExistence type="inferred from homology"/>
<dbReference type="InterPro" id="IPR000835">
    <property type="entry name" value="HTH_MarR-typ"/>
</dbReference>
<dbReference type="Gene3D" id="1.10.10.10">
    <property type="entry name" value="Winged helix-like DNA-binding domain superfamily/Winged helix DNA-binding domain"/>
    <property type="match status" value="1"/>
</dbReference>
<dbReference type="Pfam" id="PF22381">
    <property type="entry name" value="Staph_reg_Sar_Rot"/>
    <property type="match status" value="1"/>
</dbReference>
<dbReference type="InterPro" id="IPR055166">
    <property type="entry name" value="Transc_reg_Sar_Rot_HTH"/>
</dbReference>
<dbReference type="PANTHER" id="PTHR42756:SF1">
    <property type="entry name" value="TRANSCRIPTIONAL REPRESSOR OF EMRAB OPERON"/>
    <property type="match status" value="1"/>
</dbReference>
<dbReference type="PROSITE" id="PS50995">
    <property type="entry name" value="HTH_MARR_2"/>
    <property type="match status" value="1"/>
</dbReference>
<dbReference type="PRINTS" id="PR00598">
    <property type="entry name" value="HTHMARR"/>
</dbReference>
<dbReference type="InterPro" id="IPR036388">
    <property type="entry name" value="WH-like_DNA-bd_sf"/>
</dbReference>
<evidence type="ECO:0000313" key="10">
    <source>
        <dbReference type="Proteomes" id="UP001477672"/>
    </source>
</evidence>
<name>A0ABV1GFI8_9FIRM</name>
<keyword evidence="2" id="KW-0805">Transcription regulation</keyword>
<protein>
    <recommendedName>
        <fullName evidence="6">HTH-type transcriptional regulator SarZ</fullName>
    </recommendedName>
    <alternativeName>
        <fullName evidence="7">Staphylococcal accessory regulator Z</fullName>
    </alternativeName>
</protein>
<feature type="domain" description="HTH marR-type" evidence="8">
    <location>
        <begin position="1"/>
        <end position="142"/>
    </location>
</feature>
<dbReference type="Proteomes" id="UP001477672">
    <property type="component" value="Unassembled WGS sequence"/>
</dbReference>
<organism evidence="9 10">
    <name type="scientific">Ruthenibacterium intestinale</name>
    <dbReference type="NCBI Taxonomy" id="3133163"/>
    <lineage>
        <taxon>Bacteria</taxon>
        <taxon>Bacillati</taxon>
        <taxon>Bacillota</taxon>
        <taxon>Clostridia</taxon>
        <taxon>Eubacteriales</taxon>
        <taxon>Oscillospiraceae</taxon>
        <taxon>Ruthenibacterium</taxon>
    </lineage>
</organism>
<keyword evidence="4" id="KW-0804">Transcription</keyword>
<comment type="similarity">
    <text evidence="5">Belongs to the SarZ family.</text>
</comment>
<dbReference type="SUPFAM" id="SSF46785">
    <property type="entry name" value="Winged helix' DNA-binding domain"/>
    <property type="match status" value="1"/>
</dbReference>
<accession>A0ABV1GFI8</accession>
<dbReference type="RefSeq" id="WP_349215756.1">
    <property type="nucleotide sequence ID" value="NZ_JBBMFA010000084.1"/>
</dbReference>
<sequence>MTSQQEMLNRFLVDVFGDILRLEEASLRKHCPNLSVTELHVLEAVAACAGENGAGMAVIASSLGVTAGTATVSVKTLEQKGYLARTRAMTDRRRVFVTLTEKAYPVLRQHALFHQRMVEQVSNTLPNDQLDTLCQALETLHSYFLSSR</sequence>
<evidence type="ECO:0000259" key="8">
    <source>
        <dbReference type="PROSITE" id="PS50995"/>
    </source>
</evidence>
<keyword evidence="3" id="KW-0238">DNA-binding</keyword>
<evidence type="ECO:0000256" key="6">
    <source>
        <dbReference type="ARBA" id="ARBA00047188"/>
    </source>
</evidence>
<keyword evidence="10" id="KW-1185">Reference proteome</keyword>
<evidence type="ECO:0000313" key="9">
    <source>
        <dbReference type="EMBL" id="MEQ2520273.1"/>
    </source>
</evidence>
<evidence type="ECO:0000256" key="3">
    <source>
        <dbReference type="ARBA" id="ARBA00023125"/>
    </source>
</evidence>
<dbReference type="SMART" id="SM00347">
    <property type="entry name" value="HTH_MARR"/>
    <property type="match status" value="1"/>
</dbReference>
<dbReference type="EMBL" id="JBBMFA010000084">
    <property type="protein sequence ID" value="MEQ2520273.1"/>
    <property type="molecule type" value="Genomic_DNA"/>
</dbReference>
<evidence type="ECO:0000256" key="4">
    <source>
        <dbReference type="ARBA" id="ARBA00023163"/>
    </source>
</evidence>
<evidence type="ECO:0000256" key="5">
    <source>
        <dbReference type="ARBA" id="ARBA00046337"/>
    </source>
</evidence>
<gene>
    <name evidence="9" type="ORF">WMO24_07510</name>
</gene>
<evidence type="ECO:0000256" key="1">
    <source>
        <dbReference type="ARBA" id="ARBA00004496"/>
    </source>
</evidence>
<dbReference type="PANTHER" id="PTHR42756">
    <property type="entry name" value="TRANSCRIPTIONAL REGULATOR, MARR"/>
    <property type="match status" value="1"/>
</dbReference>
<comment type="subcellular location">
    <subcellularLocation>
        <location evidence="1">Cytoplasm</location>
    </subcellularLocation>
</comment>
<dbReference type="InterPro" id="IPR036390">
    <property type="entry name" value="WH_DNA-bd_sf"/>
</dbReference>
<reference evidence="9 10" key="1">
    <citation type="submission" date="2024-03" db="EMBL/GenBank/DDBJ databases">
        <title>Human intestinal bacterial collection.</title>
        <authorList>
            <person name="Pauvert C."/>
            <person name="Hitch T.C.A."/>
            <person name="Clavel T."/>
        </authorList>
    </citation>
    <scope>NUCLEOTIDE SEQUENCE [LARGE SCALE GENOMIC DNA]</scope>
    <source>
        <strain evidence="9 10">CLA-JM-H11</strain>
    </source>
</reference>
<evidence type="ECO:0000256" key="7">
    <source>
        <dbReference type="ARBA" id="ARBA00047207"/>
    </source>
</evidence>